<dbReference type="RefSeq" id="XP_066702823.1">
    <property type="nucleotide sequence ID" value="XM_066840196.1"/>
</dbReference>
<evidence type="ECO:0000313" key="3">
    <source>
        <dbReference type="EMBL" id="KAK7959120.1"/>
    </source>
</evidence>
<gene>
    <name evidence="3" type="ORF">PG986_003974</name>
</gene>
<feature type="region of interest" description="Disordered" evidence="1">
    <location>
        <begin position="117"/>
        <end position="136"/>
    </location>
</feature>
<evidence type="ECO:0000256" key="2">
    <source>
        <dbReference type="SAM" id="Phobius"/>
    </source>
</evidence>
<keyword evidence="2" id="KW-0472">Membrane</keyword>
<feature type="transmembrane region" description="Helical" evidence="2">
    <location>
        <begin position="20"/>
        <end position="38"/>
    </location>
</feature>
<keyword evidence="4" id="KW-1185">Reference proteome</keyword>
<accession>A0ABR1QL88</accession>
<comment type="caution">
    <text evidence="3">The sequence shown here is derived from an EMBL/GenBank/DDBJ whole genome shotgun (WGS) entry which is preliminary data.</text>
</comment>
<protein>
    <submittedName>
        <fullName evidence="3">Uncharacterized protein</fullName>
    </submittedName>
</protein>
<reference evidence="3 4" key="1">
    <citation type="submission" date="2023-01" db="EMBL/GenBank/DDBJ databases">
        <title>Analysis of 21 Apiospora genomes using comparative genomics revels a genus with tremendous synthesis potential of carbohydrate active enzymes and secondary metabolites.</title>
        <authorList>
            <person name="Sorensen T."/>
        </authorList>
    </citation>
    <scope>NUCLEOTIDE SEQUENCE [LARGE SCALE GENOMIC DNA]</scope>
    <source>
        <strain evidence="3 4">CBS 24483</strain>
    </source>
</reference>
<organism evidence="3 4">
    <name type="scientific">Apiospora aurea</name>
    <dbReference type="NCBI Taxonomy" id="335848"/>
    <lineage>
        <taxon>Eukaryota</taxon>
        <taxon>Fungi</taxon>
        <taxon>Dikarya</taxon>
        <taxon>Ascomycota</taxon>
        <taxon>Pezizomycotina</taxon>
        <taxon>Sordariomycetes</taxon>
        <taxon>Xylariomycetidae</taxon>
        <taxon>Amphisphaeriales</taxon>
        <taxon>Apiosporaceae</taxon>
        <taxon>Apiospora</taxon>
    </lineage>
</organism>
<name>A0ABR1QL88_9PEZI</name>
<evidence type="ECO:0000256" key="1">
    <source>
        <dbReference type="SAM" id="MobiDB-lite"/>
    </source>
</evidence>
<evidence type="ECO:0000313" key="4">
    <source>
        <dbReference type="Proteomes" id="UP001391051"/>
    </source>
</evidence>
<sequence>MASSYRKPYVHEGKSPNKAVSIVVAIAWVALNVMNGILNQERLADHKADDQKLGYQGQENLPAEAPDTCQHQCMLSLAVTCIVLAMNIAGLRGELSDHYNYSMPQILEAQHLPEAGEKQGVEPPEPAPADYPTRAF</sequence>
<dbReference type="Proteomes" id="UP001391051">
    <property type="component" value="Unassembled WGS sequence"/>
</dbReference>
<keyword evidence="2" id="KW-1133">Transmembrane helix</keyword>
<keyword evidence="2" id="KW-0812">Transmembrane</keyword>
<dbReference type="GeneID" id="92073258"/>
<proteinExistence type="predicted"/>
<dbReference type="EMBL" id="JAQQWE010000003">
    <property type="protein sequence ID" value="KAK7959120.1"/>
    <property type="molecule type" value="Genomic_DNA"/>
</dbReference>